<comment type="caution">
    <text evidence="2">The sequence shown here is derived from an EMBL/GenBank/DDBJ whole genome shotgun (WGS) entry which is preliminary data.</text>
</comment>
<organism evidence="2 3">
    <name type="scientific">Datura stramonium</name>
    <name type="common">Jimsonweed</name>
    <name type="synonym">Common thornapple</name>
    <dbReference type="NCBI Taxonomy" id="4076"/>
    <lineage>
        <taxon>Eukaryota</taxon>
        <taxon>Viridiplantae</taxon>
        <taxon>Streptophyta</taxon>
        <taxon>Embryophyta</taxon>
        <taxon>Tracheophyta</taxon>
        <taxon>Spermatophyta</taxon>
        <taxon>Magnoliopsida</taxon>
        <taxon>eudicotyledons</taxon>
        <taxon>Gunneridae</taxon>
        <taxon>Pentapetalae</taxon>
        <taxon>asterids</taxon>
        <taxon>lamiids</taxon>
        <taxon>Solanales</taxon>
        <taxon>Solanaceae</taxon>
        <taxon>Solanoideae</taxon>
        <taxon>Datureae</taxon>
        <taxon>Datura</taxon>
    </lineage>
</organism>
<dbReference type="EMBL" id="JACEIK010000087">
    <property type="protein sequence ID" value="MCD7449184.1"/>
    <property type="molecule type" value="Genomic_DNA"/>
</dbReference>
<keyword evidence="3" id="KW-1185">Reference proteome</keyword>
<reference evidence="2 3" key="1">
    <citation type="journal article" date="2021" name="BMC Genomics">
        <title>Datura genome reveals duplications of psychoactive alkaloid biosynthetic genes and high mutation rate following tissue culture.</title>
        <authorList>
            <person name="Rajewski A."/>
            <person name="Carter-House D."/>
            <person name="Stajich J."/>
            <person name="Litt A."/>
        </authorList>
    </citation>
    <scope>NUCLEOTIDE SEQUENCE [LARGE SCALE GENOMIC DNA]</scope>
    <source>
        <strain evidence="2">AR-01</strain>
    </source>
</reference>
<feature type="compositionally biased region" description="Acidic residues" evidence="1">
    <location>
        <begin position="174"/>
        <end position="186"/>
    </location>
</feature>
<evidence type="ECO:0000313" key="2">
    <source>
        <dbReference type="EMBL" id="MCD7449184.1"/>
    </source>
</evidence>
<sequence length="199" mass="22770">MARRLSRSSNSVPQSHREASLESGYNNNFLNVERRPSWRSGSVLDITKIQDERNPKLKKRKRVPVDAHDFETNLGINSQVQHAPAAEAQPSTSNTPVAPQSIKSISVSRMVQVANMTTWNNTRLTLLIVHMTGMIKRAIDKALAPVHFKIQDLEHRLYPDLRIFDVPLHEDEVFEDDSIEKNEEEQKDDHVTKELDDEP</sequence>
<evidence type="ECO:0000256" key="1">
    <source>
        <dbReference type="SAM" id="MobiDB-lite"/>
    </source>
</evidence>
<protein>
    <submittedName>
        <fullName evidence="2">Uncharacterized protein</fullName>
    </submittedName>
</protein>
<proteinExistence type="predicted"/>
<name>A0ABS8RU87_DATST</name>
<dbReference type="Proteomes" id="UP000823775">
    <property type="component" value="Unassembled WGS sequence"/>
</dbReference>
<feature type="region of interest" description="Disordered" evidence="1">
    <location>
        <begin position="174"/>
        <end position="199"/>
    </location>
</feature>
<feature type="region of interest" description="Disordered" evidence="1">
    <location>
        <begin position="1"/>
        <end position="21"/>
    </location>
</feature>
<gene>
    <name evidence="2" type="ORF">HAX54_050068</name>
</gene>
<accession>A0ABS8RU87</accession>
<feature type="compositionally biased region" description="Basic and acidic residues" evidence="1">
    <location>
        <begin position="187"/>
        <end position="199"/>
    </location>
</feature>
<evidence type="ECO:0000313" key="3">
    <source>
        <dbReference type="Proteomes" id="UP000823775"/>
    </source>
</evidence>